<dbReference type="InterPro" id="IPR002941">
    <property type="entry name" value="DNA_methylase_N4/N6"/>
</dbReference>
<accession>A0A0F9KD76</accession>
<evidence type="ECO:0000313" key="4">
    <source>
        <dbReference type="EMBL" id="KKM72596.1"/>
    </source>
</evidence>
<organism evidence="4">
    <name type="scientific">marine sediment metagenome</name>
    <dbReference type="NCBI Taxonomy" id="412755"/>
    <lineage>
        <taxon>unclassified sequences</taxon>
        <taxon>metagenomes</taxon>
        <taxon>ecological metagenomes</taxon>
    </lineage>
</organism>
<reference evidence="4" key="1">
    <citation type="journal article" date="2015" name="Nature">
        <title>Complex archaea that bridge the gap between prokaryotes and eukaryotes.</title>
        <authorList>
            <person name="Spang A."/>
            <person name="Saw J.H."/>
            <person name="Jorgensen S.L."/>
            <person name="Zaremba-Niedzwiedzka K."/>
            <person name="Martijn J."/>
            <person name="Lind A.E."/>
            <person name="van Eijk R."/>
            <person name="Schleper C."/>
            <person name="Guy L."/>
            <person name="Ettema T.J."/>
        </authorList>
    </citation>
    <scope>NUCLEOTIDE SEQUENCE</scope>
</reference>
<dbReference type="Pfam" id="PF01555">
    <property type="entry name" value="N6_N4_Mtase"/>
    <property type="match status" value="1"/>
</dbReference>
<proteinExistence type="predicted"/>
<dbReference type="GO" id="GO:0032259">
    <property type="term" value="P:methylation"/>
    <property type="evidence" value="ECO:0007669"/>
    <property type="project" value="UniProtKB-KW"/>
</dbReference>
<gene>
    <name evidence="4" type="ORF">LCGC14_1418980</name>
</gene>
<protein>
    <recommendedName>
        <fullName evidence="3">DNA methylase N-4/N-6 domain-containing protein</fullName>
    </recommendedName>
</protein>
<dbReference type="GO" id="GO:0008170">
    <property type="term" value="F:N-methyltransferase activity"/>
    <property type="evidence" value="ECO:0007669"/>
    <property type="project" value="InterPro"/>
</dbReference>
<comment type="caution">
    <text evidence="4">The sequence shown here is derived from an EMBL/GenBank/DDBJ whole genome shotgun (WGS) entry which is preliminary data.</text>
</comment>
<dbReference type="AlphaFoldDB" id="A0A0F9KD76"/>
<evidence type="ECO:0000256" key="1">
    <source>
        <dbReference type="ARBA" id="ARBA00022603"/>
    </source>
</evidence>
<dbReference type="InterPro" id="IPR029063">
    <property type="entry name" value="SAM-dependent_MTases_sf"/>
</dbReference>
<evidence type="ECO:0000259" key="3">
    <source>
        <dbReference type="Pfam" id="PF01555"/>
    </source>
</evidence>
<dbReference type="EMBL" id="LAZR01009441">
    <property type="protein sequence ID" value="KKM72596.1"/>
    <property type="molecule type" value="Genomic_DNA"/>
</dbReference>
<dbReference type="InterPro" id="IPR001091">
    <property type="entry name" value="RM_Methyltransferase"/>
</dbReference>
<dbReference type="PRINTS" id="PR00508">
    <property type="entry name" value="S21N4MTFRASE"/>
</dbReference>
<keyword evidence="1" id="KW-0489">Methyltransferase</keyword>
<feature type="non-terminal residue" evidence="4">
    <location>
        <position position="1"/>
    </location>
</feature>
<evidence type="ECO:0000256" key="2">
    <source>
        <dbReference type="ARBA" id="ARBA00022679"/>
    </source>
</evidence>
<dbReference type="GO" id="GO:0003677">
    <property type="term" value="F:DNA binding"/>
    <property type="evidence" value="ECO:0007669"/>
    <property type="project" value="InterPro"/>
</dbReference>
<keyword evidence="2" id="KW-0808">Transferase</keyword>
<feature type="domain" description="DNA methylase N-4/N-6" evidence="3">
    <location>
        <begin position="138"/>
        <end position="245"/>
    </location>
</feature>
<sequence>FVDQALTNRKGITWLDDCRIPYEPTDKPDVGGRHNIKGRRIGAGDTEYGFQSLDKPEVNPSGRFPANLLVSDDVLNDGRIRKTGGGDKSNKTITNQTQVIPTIDNSNWNIDSGSFSRYFDLDKWWAKTFPFLIVPKASKSEKNNGLDGSNQAIPYADYRENFDKTKSWVSEYPDGETRPMNKAKNNHPTVKPLKLMSYLITLGSRAGDIVLDPFSGSGTTLLASKLLNRKSIGIDNVKKYCEIAANRCGQNVMDLSNIQGL</sequence>
<dbReference type="SUPFAM" id="SSF53335">
    <property type="entry name" value="S-adenosyl-L-methionine-dependent methyltransferases"/>
    <property type="match status" value="1"/>
</dbReference>
<name>A0A0F9KD76_9ZZZZ</name>
<dbReference type="Gene3D" id="3.40.50.150">
    <property type="entry name" value="Vaccinia Virus protein VP39"/>
    <property type="match status" value="1"/>
</dbReference>